<dbReference type="AlphaFoldDB" id="A0A512JK27"/>
<keyword evidence="2" id="KW-1185">Reference proteome</keyword>
<name>A0A512JK27_9HYPH</name>
<comment type="caution">
    <text evidence="1">The sequence shown here is derived from an EMBL/GenBank/DDBJ whole genome shotgun (WGS) entry which is preliminary data.</text>
</comment>
<sequence length="104" mass="10884">MKASFSMFGTTAPTAMKRRLDKARAAPLATKPNSSAAFITASCLSARTRAVPFRTLDTVAVETPARSATSFVTGKRAGSWMMAGFVTPSDFLGSGCATDHMSVS</sequence>
<protein>
    <submittedName>
        <fullName evidence="1">Uncharacterized protein</fullName>
    </submittedName>
</protein>
<dbReference type="EMBL" id="BJZV01000009">
    <property type="protein sequence ID" value="GEP10212.1"/>
    <property type="molecule type" value="Genomic_DNA"/>
</dbReference>
<evidence type="ECO:0000313" key="1">
    <source>
        <dbReference type="EMBL" id="GEP10212.1"/>
    </source>
</evidence>
<proteinExistence type="predicted"/>
<organism evidence="1 2">
    <name type="scientific">Methylobacterium gnaphalii</name>
    <dbReference type="NCBI Taxonomy" id="1010610"/>
    <lineage>
        <taxon>Bacteria</taxon>
        <taxon>Pseudomonadati</taxon>
        <taxon>Pseudomonadota</taxon>
        <taxon>Alphaproteobacteria</taxon>
        <taxon>Hyphomicrobiales</taxon>
        <taxon>Methylobacteriaceae</taxon>
        <taxon>Methylobacterium</taxon>
    </lineage>
</organism>
<gene>
    <name evidence="1" type="ORF">MGN01_20570</name>
</gene>
<reference evidence="1 2" key="1">
    <citation type="submission" date="2019-07" db="EMBL/GenBank/DDBJ databases">
        <title>Whole genome shotgun sequence of Methylobacterium gnaphalii NBRC 107716.</title>
        <authorList>
            <person name="Hosoyama A."/>
            <person name="Uohara A."/>
            <person name="Ohji S."/>
            <person name="Ichikawa N."/>
        </authorList>
    </citation>
    <scope>NUCLEOTIDE SEQUENCE [LARGE SCALE GENOMIC DNA]</scope>
    <source>
        <strain evidence="1 2">NBRC 107716</strain>
    </source>
</reference>
<accession>A0A512JK27</accession>
<evidence type="ECO:0000313" key="2">
    <source>
        <dbReference type="Proteomes" id="UP000321750"/>
    </source>
</evidence>
<dbReference type="Proteomes" id="UP000321750">
    <property type="component" value="Unassembled WGS sequence"/>
</dbReference>